<sequence length="189" mass="21677">MQTGCRHYIRNVVGDEKADEFKQMKESGVSVEEIAKKIDAIVDGLTNEEVKTQAKKAALICKAAFSAPKRFRREQHEHKMDEEMKKYLTWLTPDQHDKLKESLRRKGESPEAGNKDEIYKKIVHYFDGTSGDTKKKALEDMQTGCKHYIRNVVGDEKADEFKQMRESGVPVDEIAKKIDEIVDGLTNEE</sequence>
<dbReference type="OrthoDB" id="5985440at2759"/>
<dbReference type="EMBL" id="KN611362">
    <property type="protein sequence ID" value="KHJ76835.1"/>
    <property type="molecule type" value="Genomic_DNA"/>
</dbReference>
<dbReference type="AlphaFoldDB" id="A0A0B1S0U0"/>
<protein>
    <recommendedName>
        <fullName evidence="1">Polyprotein allergen nematode domain-containing protein</fullName>
    </recommendedName>
</protein>
<evidence type="ECO:0000313" key="2">
    <source>
        <dbReference type="EMBL" id="KHJ76835.1"/>
    </source>
</evidence>
<name>A0A0B1S0U0_OESDE</name>
<dbReference type="InterPro" id="IPR032487">
    <property type="entry name" value="ABA-1_nematode"/>
</dbReference>
<gene>
    <name evidence="2" type="ORF">OESDEN_23545</name>
</gene>
<evidence type="ECO:0000313" key="3">
    <source>
        <dbReference type="Proteomes" id="UP000053660"/>
    </source>
</evidence>
<proteinExistence type="predicted"/>
<evidence type="ECO:0000259" key="1">
    <source>
        <dbReference type="Pfam" id="PF16469"/>
    </source>
</evidence>
<dbReference type="Pfam" id="PF16469">
    <property type="entry name" value="NPA"/>
    <property type="match status" value="2"/>
</dbReference>
<organism evidence="2 3">
    <name type="scientific">Oesophagostomum dentatum</name>
    <name type="common">Nodular worm</name>
    <dbReference type="NCBI Taxonomy" id="61180"/>
    <lineage>
        <taxon>Eukaryota</taxon>
        <taxon>Metazoa</taxon>
        <taxon>Ecdysozoa</taxon>
        <taxon>Nematoda</taxon>
        <taxon>Chromadorea</taxon>
        <taxon>Rhabditida</taxon>
        <taxon>Rhabditina</taxon>
        <taxon>Rhabditomorpha</taxon>
        <taxon>Strongyloidea</taxon>
        <taxon>Strongylidae</taxon>
        <taxon>Oesophagostomum</taxon>
    </lineage>
</organism>
<keyword evidence="3" id="KW-1185">Reference proteome</keyword>
<dbReference type="InterPro" id="IPR038289">
    <property type="entry name" value="DVA-1_sf"/>
</dbReference>
<feature type="domain" description="Polyprotein allergen nematode" evidence="1">
    <location>
        <begin position="78"/>
        <end position="188"/>
    </location>
</feature>
<dbReference type="Proteomes" id="UP000053660">
    <property type="component" value="Unassembled WGS sequence"/>
</dbReference>
<feature type="non-terminal residue" evidence="2">
    <location>
        <position position="189"/>
    </location>
</feature>
<reference evidence="2 3" key="1">
    <citation type="submission" date="2014-03" db="EMBL/GenBank/DDBJ databases">
        <title>Draft genome of the hookworm Oesophagostomum dentatum.</title>
        <authorList>
            <person name="Mitreva M."/>
        </authorList>
    </citation>
    <scope>NUCLEOTIDE SEQUENCE [LARGE SCALE GENOMIC DNA]</scope>
    <source>
        <strain evidence="2 3">OD-Hann</strain>
    </source>
</reference>
<feature type="domain" description="Polyprotein allergen nematode" evidence="1">
    <location>
        <begin position="1"/>
        <end position="63"/>
    </location>
</feature>
<dbReference type="Gene3D" id="1.10.533.30">
    <property type="entry name" value="Nematode polyprotein allergen ABA-1"/>
    <property type="match status" value="2"/>
</dbReference>
<accession>A0A0B1S0U0</accession>